<dbReference type="OrthoDB" id="9804153at2"/>
<gene>
    <name evidence="2" type="ORF">EV668_2361</name>
</gene>
<accession>A0A4R7C0J8</accession>
<dbReference type="EMBL" id="SNZR01000012">
    <property type="protein sequence ID" value="TDR91461.1"/>
    <property type="molecule type" value="Genomic_DNA"/>
</dbReference>
<name>A0A4R7C0J8_9HYPH</name>
<keyword evidence="1" id="KW-0472">Membrane</keyword>
<organism evidence="2 3">
    <name type="scientific">Enterovirga rhinocerotis</name>
    <dbReference type="NCBI Taxonomy" id="1339210"/>
    <lineage>
        <taxon>Bacteria</taxon>
        <taxon>Pseudomonadati</taxon>
        <taxon>Pseudomonadota</taxon>
        <taxon>Alphaproteobacteria</taxon>
        <taxon>Hyphomicrobiales</taxon>
        <taxon>Methylobacteriaceae</taxon>
        <taxon>Enterovirga</taxon>
    </lineage>
</organism>
<evidence type="ECO:0000313" key="2">
    <source>
        <dbReference type="EMBL" id="TDR91461.1"/>
    </source>
</evidence>
<dbReference type="RefSeq" id="WP_133770209.1">
    <property type="nucleotide sequence ID" value="NZ_SNZR01000012.1"/>
</dbReference>
<sequence>MSLLLQRLVTLVLFIIVMAGWAWVLNRTVPGIGDWLDATISPVGTAILIVGIIVGGWPLAYWLERRHRDKRGIQSGARGP</sequence>
<keyword evidence="3" id="KW-1185">Reference proteome</keyword>
<feature type="transmembrane region" description="Helical" evidence="1">
    <location>
        <begin position="44"/>
        <end position="63"/>
    </location>
</feature>
<keyword evidence="1" id="KW-0812">Transmembrane</keyword>
<dbReference type="AlphaFoldDB" id="A0A4R7C0J8"/>
<reference evidence="2 3" key="1">
    <citation type="submission" date="2019-03" db="EMBL/GenBank/DDBJ databases">
        <title>Genomic Encyclopedia of Type Strains, Phase IV (KMG-IV): sequencing the most valuable type-strain genomes for metagenomic binning, comparative biology and taxonomic classification.</title>
        <authorList>
            <person name="Goeker M."/>
        </authorList>
    </citation>
    <scope>NUCLEOTIDE SEQUENCE [LARGE SCALE GENOMIC DNA]</scope>
    <source>
        <strain evidence="2 3">DSM 25903</strain>
    </source>
</reference>
<dbReference type="Proteomes" id="UP000295122">
    <property type="component" value="Unassembled WGS sequence"/>
</dbReference>
<proteinExistence type="predicted"/>
<evidence type="ECO:0000256" key="1">
    <source>
        <dbReference type="SAM" id="Phobius"/>
    </source>
</evidence>
<protein>
    <submittedName>
        <fullName evidence="2">Uncharacterized protein</fullName>
    </submittedName>
</protein>
<comment type="caution">
    <text evidence="2">The sequence shown here is derived from an EMBL/GenBank/DDBJ whole genome shotgun (WGS) entry which is preliminary data.</text>
</comment>
<keyword evidence="1" id="KW-1133">Transmembrane helix</keyword>
<evidence type="ECO:0000313" key="3">
    <source>
        <dbReference type="Proteomes" id="UP000295122"/>
    </source>
</evidence>
<feature type="transmembrane region" description="Helical" evidence="1">
    <location>
        <begin position="7"/>
        <end position="24"/>
    </location>
</feature>